<dbReference type="PANTHER" id="PTHR43844:SF1">
    <property type="entry name" value="METHIONINE SYNTHASE"/>
    <property type="match status" value="1"/>
</dbReference>
<sequence>MVLPAGVYRADHVGSFLRPKEIIEVREKVAHQQATSEDLRKVEDKWVSDVVSKQLANGLQSITDGEFRRAYFHLDFLQHLSGVEIKGSIGTIRPHGWGPPTLVVTGKLGHPSPIQVDDFKFLESSIANAKSSIPATTKVCIPSPTMVHFRGGRASIDISSYPDLDPFFEDLARVYQQELADLYAAGCRFVQLDDTNLAYLCDPEMRKAAAERNEDLTTLPRRYAELINAAISKRPADMKIGIHLCRGNYRSKWFASGGYEPVAEVLFKELNVDAYFLEYDDARSGDFKPLRHLPDHKVVVLGLMSSKKNSLDDKDEITRRLKEAAEVCPKGLDQLCLSHQCGFSSTMEGNELTEEEQWAKVRLEVEIAKEIWGDDLTK</sequence>
<accession>A0A0G2EYP7</accession>
<dbReference type="EMBL" id="LCWF01000026">
    <property type="protein sequence ID" value="KKY27264.1"/>
    <property type="molecule type" value="Genomic_DNA"/>
</dbReference>
<dbReference type="Gene3D" id="3.20.20.210">
    <property type="match status" value="1"/>
</dbReference>
<dbReference type="CDD" id="cd03311">
    <property type="entry name" value="CIMS_C_terminal_like"/>
    <property type="match status" value="1"/>
</dbReference>
<dbReference type="PANTHER" id="PTHR43844">
    <property type="entry name" value="METHIONINE SYNTHASE"/>
    <property type="match status" value="1"/>
</dbReference>
<reference evidence="2 3" key="2">
    <citation type="submission" date="2015-05" db="EMBL/GenBank/DDBJ databases">
        <authorList>
            <person name="Morales-Cruz A."/>
            <person name="Amrine K.C."/>
            <person name="Cantu D."/>
        </authorList>
    </citation>
    <scope>NUCLEOTIDE SEQUENCE [LARGE SCALE GENOMIC DNA]</scope>
    <source>
        <strain evidence="2">UCRPC4</strain>
    </source>
</reference>
<evidence type="ECO:0000313" key="3">
    <source>
        <dbReference type="Proteomes" id="UP000053317"/>
    </source>
</evidence>
<organism evidence="2 3">
    <name type="scientific">Phaeomoniella chlamydospora</name>
    <name type="common">Phaeoacremonium chlamydosporum</name>
    <dbReference type="NCBI Taxonomy" id="158046"/>
    <lineage>
        <taxon>Eukaryota</taxon>
        <taxon>Fungi</taxon>
        <taxon>Dikarya</taxon>
        <taxon>Ascomycota</taxon>
        <taxon>Pezizomycotina</taxon>
        <taxon>Eurotiomycetes</taxon>
        <taxon>Chaetothyriomycetidae</taxon>
        <taxon>Phaeomoniellales</taxon>
        <taxon>Phaeomoniellaceae</taxon>
        <taxon>Phaeomoniella</taxon>
    </lineage>
</organism>
<dbReference type="NCBIfam" id="NF005085">
    <property type="entry name" value="PRK06520.1"/>
    <property type="match status" value="1"/>
</dbReference>
<dbReference type="GO" id="GO:0009086">
    <property type="term" value="P:methionine biosynthetic process"/>
    <property type="evidence" value="ECO:0007669"/>
    <property type="project" value="InterPro"/>
</dbReference>
<dbReference type="SUPFAM" id="SSF51726">
    <property type="entry name" value="UROD/MetE-like"/>
    <property type="match status" value="1"/>
</dbReference>
<dbReference type="InterPro" id="IPR038071">
    <property type="entry name" value="UROD/MetE-like_sf"/>
</dbReference>
<name>A0A0G2EYP7_PHACM</name>
<proteinExistence type="predicted"/>
<gene>
    <name evidence="2" type="ORF">UCRPC4_g01165</name>
</gene>
<dbReference type="GO" id="GO:0003871">
    <property type="term" value="F:5-methyltetrahydropteroyltriglutamate-homocysteine S-methyltransferase activity"/>
    <property type="evidence" value="ECO:0007669"/>
    <property type="project" value="InterPro"/>
</dbReference>
<dbReference type="AlphaFoldDB" id="A0A0G2EYP7"/>
<keyword evidence="3" id="KW-1185">Reference proteome</keyword>
<dbReference type="Pfam" id="PF01717">
    <property type="entry name" value="Meth_synt_2"/>
    <property type="match status" value="1"/>
</dbReference>
<dbReference type="InterPro" id="IPR002629">
    <property type="entry name" value="Met_Synth_C/arc"/>
</dbReference>
<feature type="domain" description="Cobalamin-independent methionine synthase MetE C-terminal/archaeal" evidence="1">
    <location>
        <begin position="13"/>
        <end position="369"/>
    </location>
</feature>
<dbReference type="GO" id="GO:0008270">
    <property type="term" value="F:zinc ion binding"/>
    <property type="evidence" value="ECO:0007669"/>
    <property type="project" value="InterPro"/>
</dbReference>
<protein>
    <submittedName>
        <fullName evidence="2">Putative vitamin-b12 independent methionine synthase</fullName>
    </submittedName>
</protein>
<dbReference type="Proteomes" id="UP000053317">
    <property type="component" value="Unassembled WGS sequence"/>
</dbReference>
<comment type="caution">
    <text evidence="2">The sequence shown here is derived from an EMBL/GenBank/DDBJ whole genome shotgun (WGS) entry which is preliminary data.</text>
</comment>
<evidence type="ECO:0000259" key="1">
    <source>
        <dbReference type="Pfam" id="PF01717"/>
    </source>
</evidence>
<reference evidence="2 3" key="1">
    <citation type="submission" date="2015-05" db="EMBL/GenBank/DDBJ databases">
        <title>Distinctive expansion of gene families associated with plant cell wall degradation and secondary metabolism in the genomes of grapevine trunk pathogens.</title>
        <authorList>
            <person name="Lawrence D.P."/>
            <person name="Travadon R."/>
            <person name="Rolshausen P.E."/>
            <person name="Baumgartner K."/>
        </authorList>
    </citation>
    <scope>NUCLEOTIDE SEQUENCE [LARGE SCALE GENOMIC DNA]</scope>
    <source>
        <strain evidence="2">UCRPC4</strain>
    </source>
</reference>
<evidence type="ECO:0000313" key="2">
    <source>
        <dbReference type="EMBL" id="KKY27264.1"/>
    </source>
</evidence>
<dbReference type="OrthoDB" id="7772923at2759"/>